<proteinExistence type="predicted"/>
<dbReference type="Pfam" id="PF18626">
    <property type="entry name" value="Gln_deamidase_2"/>
    <property type="match status" value="1"/>
</dbReference>
<dbReference type="Proteomes" id="UP000249547">
    <property type="component" value="Unassembled WGS sequence"/>
</dbReference>
<keyword evidence="3" id="KW-1185">Reference proteome</keyword>
<reference evidence="2 3" key="1">
    <citation type="submission" date="2018-06" db="EMBL/GenBank/DDBJ databases">
        <title>Genomic Encyclopedia of Archaeal and Bacterial Type Strains, Phase II (KMG-II): from individual species to whole genera.</title>
        <authorList>
            <person name="Goeker M."/>
        </authorList>
    </citation>
    <scope>NUCLEOTIDE SEQUENCE [LARGE SCALE GENOMIC DNA]</scope>
    <source>
        <strain evidence="2 3">DSM 23857</strain>
    </source>
</reference>
<organism evidence="2 3">
    <name type="scientific">Chitinophaga skermanii</name>
    <dbReference type="NCBI Taxonomy" id="331697"/>
    <lineage>
        <taxon>Bacteria</taxon>
        <taxon>Pseudomonadati</taxon>
        <taxon>Bacteroidota</taxon>
        <taxon>Chitinophagia</taxon>
        <taxon>Chitinophagales</taxon>
        <taxon>Chitinophagaceae</taxon>
        <taxon>Chitinophaga</taxon>
    </lineage>
</organism>
<dbReference type="EMBL" id="QLLL01000001">
    <property type="protein sequence ID" value="RAJ10728.1"/>
    <property type="molecule type" value="Genomic_DNA"/>
</dbReference>
<dbReference type="AlphaFoldDB" id="A0A327R3U9"/>
<gene>
    <name evidence="2" type="ORF">LX64_00334</name>
</gene>
<dbReference type="InterPro" id="IPR041325">
    <property type="entry name" value="Gln_deamidase_2"/>
</dbReference>
<comment type="caution">
    <text evidence="2">The sequence shown here is derived from an EMBL/GenBank/DDBJ whole genome shotgun (WGS) entry which is preliminary data.</text>
</comment>
<dbReference type="Gene3D" id="3.10.620.30">
    <property type="match status" value="1"/>
</dbReference>
<sequence length="298" mass="34438">MLFSCLLMMSKVTGQFYLPIEENHLLNCCNPTNTPIARYTTAQIDGAYRYLLDTLKFEYRYIHGACENRAHFMSTALQKKGIQTQKIWCFAPARYTFLSKKQLFVKDPLQITDTVNWTYHVAPIIISDKNDTLVIDPSLLSTGPVPYKQWLNALNCPEAMYTFIDSEWYLFNSFNGFKVYNNVNDANPRTLDIPAWFPNVMTGDFMNYSMGTQNIPNGLATNDIAMKIYVDEKTTLSKEDFQKILGNINNVIAFITNTTNNTIDQSFKDKHAVLVKKYEAAFNERKKYWSEVYNRLSN</sequence>
<accession>A0A327R3U9</accession>
<name>A0A327R3U9_9BACT</name>
<evidence type="ECO:0000313" key="3">
    <source>
        <dbReference type="Proteomes" id="UP000249547"/>
    </source>
</evidence>
<evidence type="ECO:0000313" key="2">
    <source>
        <dbReference type="EMBL" id="RAJ10728.1"/>
    </source>
</evidence>
<protein>
    <recommendedName>
        <fullName evidence="1">Protein glutaminase domain-containing protein</fullName>
    </recommendedName>
</protein>
<evidence type="ECO:0000259" key="1">
    <source>
        <dbReference type="Pfam" id="PF18626"/>
    </source>
</evidence>
<feature type="domain" description="Protein glutaminase" evidence="1">
    <location>
        <begin position="55"/>
        <end position="153"/>
    </location>
</feature>